<feature type="region of interest" description="Disordered" evidence="1">
    <location>
        <begin position="75"/>
        <end position="100"/>
    </location>
</feature>
<dbReference type="EMBL" id="JAIWYP010000001">
    <property type="protein sequence ID" value="KAH3877516.1"/>
    <property type="molecule type" value="Genomic_DNA"/>
</dbReference>
<organism evidence="2 3">
    <name type="scientific">Dreissena polymorpha</name>
    <name type="common">Zebra mussel</name>
    <name type="synonym">Mytilus polymorpha</name>
    <dbReference type="NCBI Taxonomy" id="45954"/>
    <lineage>
        <taxon>Eukaryota</taxon>
        <taxon>Metazoa</taxon>
        <taxon>Spiralia</taxon>
        <taxon>Lophotrochozoa</taxon>
        <taxon>Mollusca</taxon>
        <taxon>Bivalvia</taxon>
        <taxon>Autobranchia</taxon>
        <taxon>Heteroconchia</taxon>
        <taxon>Euheterodonta</taxon>
        <taxon>Imparidentia</taxon>
        <taxon>Neoheterodontei</taxon>
        <taxon>Myida</taxon>
        <taxon>Dreissenoidea</taxon>
        <taxon>Dreissenidae</taxon>
        <taxon>Dreissena</taxon>
    </lineage>
</organism>
<evidence type="ECO:0000256" key="1">
    <source>
        <dbReference type="SAM" id="MobiDB-lite"/>
    </source>
</evidence>
<name>A0A9D4RQB5_DREPO</name>
<proteinExistence type="predicted"/>
<evidence type="ECO:0000313" key="3">
    <source>
        <dbReference type="Proteomes" id="UP000828390"/>
    </source>
</evidence>
<feature type="compositionally biased region" description="Polar residues" evidence="1">
    <location>
        <begin position="76"/>
        <end position="85"/>
    </location>
</feature>
<comment type="caution">
    <text evidence="2">The sequence shown here is derived from an EMBL/GenBank/DDBJ whole genome shotgun (WGS) entry which is preliminary data.</text>
</comment>
<feature type="compositionally biased region" description="Basic and acidic residues" evidence="1">
    <location>
        <begin position="88"/>
        <end position="100"/>
    </location>
</feature>
<protein>
    <submittedName>
        <fullName evidence="2">Uncharacterized protein</fullName>
    </submittedName>
</protein>
<reference evidence="2" key="1">
    <citation type="journal article" date="2019" name="bioRxiv">
        <title>The Genome of the Zebra Mussel, Dreissena polymorpha: A Resource for Invasive Species Research.</title>
        <authorList>
            <person name="McCartney M.A."/>
            <person name="Auch B."/>
            <person name="Kono T."/>
            <person name="Mallez S."/>
            <person name="Zhang Y."/>
            <person name="Obille A."/>
            <person name="Becker A."/>
            <person name="Abrahante J.E."/>
            <person name="Garbe J."/>
            <person name="Badalamenti J.P."/>
            <person name="Herman A."/>
            <person name="Mangelson H."/>
            <person name="Liachko I."/>
            <person name="Sullivan S."/>
            <person name="Sone E.D."/>
            <person name="Koren S."/>
            <person name="Silverstein K.A.T."/>
            <person name="Beckman K.B."/>
            <person name="Gohl D.M."/>
        </authorList>
    </citation>
    <scope>NUCLEOTIDE SEQUENCE</scope>
    <source>
        <strain evidence="2">Duluth1</strain>
        <tissue evidence="2">Whole animal</tissue>
    </source>
</reference>
<evidence type="ECO:0000313" key="2">
    <source>
        <dbReference type="EMBL" id="KAH3877516.1"/>
    </source>
</evidence>
<accession>A0A9D4RQB5</accession>
<keyword evidence="3" id="KW-1185">Reference proteome</keyword>
<gene>
    <name evidence="2" type="ORF">DPMN_001389</name>
</gene>
<dbReference type="Proteomes" id="UP000828390">
    <property type="component" value="Unassembled WGS sequence"/>
</dbReference>
<sequence length="100" mass="11384">MTDSETALNTRPAVSRGSVSLQYESYATLTMVPVSSMSDFDNGTQDYVACRTVKILPLCREDRCLCRLHGIEHPGQTDTFRTLSETELEPRNHRSRKQFE</sequence>
<dbReference type="AlphaFoldDB" id="A0A9D4RQB5"/>
<reference evidence="2" key="2">
    <citation type="submission" date="2020-11" db="EMBL/GenBank/DDBJ databases">
        <authorList>
            <person name="McCartney M.A."/>
            <person name="Auch B."/>
            <person name="Kono T."/>
            <person name="Mallez S."/>
            <person name="Becker A."/>
            <person name="Gohl D.M."/>
            <person name="Silverstein K.A.T."/>
            <person name="Koren S."/>
            <person name="Bechman K.B."/>
            <person name="Herman A."/>
            <person name="Abrahante J.E."/>
            <person name="Garbe J."/>
        </authorList>
    </citation>
    <scope>NUCLEOTIDE SEQUENCE</scope>
    <source>
        <strain evidence="2">Duluth1</strain>
        <tissue evidence="2">Whole animal</tissue>
    </source>
</reference>